<dbReference type="RefSeq" id="WP_159725098.1">
    <property type="nucleotide sequence ID" value="NZ_LR732744.1"/>
</dbReference>
<dbReference type="EMBL" id="CABWKZ010000014">
    <property type="protein sequence ID" value="VXA55431.1"/>
    <property type="molecule type" value="Genomic_DNA"/>
</dbReference>
<name>A0A653K4E9_9GAMM</name>
<evidence type="ECO:0008006" key="3">
    <source>
        <dbReference type="Google" id="ProtNLM"/>
    </source>
</evidence>
<sequence length="103" mass="11428">MQFKQVDNPRGQEIVIDGKPLMFAPLSLGAIEKLLPALQSFQPSDVGLVIDVAHKSLKRNYPDINRDDVADIIYMDQLEEVMGAVMSVSGLQSKEVKEDQQGE</sequence>
<dbReference type="AlphaFoldDB" id="A0A653K4E9"/>
<dbReference type="Proteomes" id="UP000430404">
    <property type="component" value="Unassembled WGS sequence"/>
</dbReference>
<evidence type="ECO:0000313" key="1">
    <source>
        <dbReference type="EMBL" id="VXA55431.1"/>
    </source>
</evidence>
<accession>A0A653K4E9</accession>
<proteinExistence type="predicted"/>
<reference evidence="1 2" key="1">
    <citation type="submission" date="2019-10" db="EMBL/GenBank/DDBJ databases">
        <authorList>
            <person name="Karimi E."/>
        </authorList>
    </citation>
    <scope>NUCLEOTIDE SEQUENCE [LARGE SCALE GENOMIC DNA]</scope>
    <source>
        <strain evidence="1">Acinetobacter sp. 8BE</strain>
    </source>
</reference>
<gene>
    <name evidence="1" type="ORF">ACI8B_210221</name>
</gene>
<protein>
    <recommendedName>
        <fullName evidence="3">Phage protein</fullName>
    </recommendedName>
</protein>
<organism evidence="1 2">
    <name type="scientific">Acinetobacter proteolyticus</name>
    <dbReference type="NCBI Taxonomy" id="1776741"/>
    <lineage>
        <taxon>Bacteria</taxon>
        <taxon>Pseudomonadati</taxon>
        <taxon>Pseudomonadota</taxon>
        <taxon>Gammaproteobacteria</taxon>
        <taxon>Moraxellales</taxon>
        <taxon>Moraxellaceae</taxon>
        <taxon>Acinetobacter</taxon>
    </lineage>
</organism>
<evidence type="ECO:0000313" key="2">
    <source>
        <dbReference type="Proteomes" id="UP000430404"/>
    </source>
</evidence>